<feature type="domain" description="Non-reducing end beta-L-arabinofuranosidase-like GH127 catalytic" evidence="2">
    <location>
        <begin position="97"/>
        <end position="431"/>
    </location>
</feature>
<feature type="signal peptide" evidence="1">
    <location>
        <begin position="1"/>
        <end position="25"/>
    </location>
</feature>
<dbReference type="Pfam" id="PF07944">
    <property type="entry name" value="Beta-AFase-like_GH127_cat"/>
    <property type="match status" value="1"/>
</dbReference>
<keyword evidence="5" id="KW-1185">Reference proteome</keyword>
<evidence type="ECO:0000259" key="2">
    <source>
        <dbReference type="Pfam" id="PF07944"/>
    </source>
</evidence>
<keyword evidence="1" id="KW-0732">Signal</keyword>
<dbReference type="Pfam" id="PF20736">
    <property type="entry name" value="Glyco_hydro127M"/>
    <property type="match status" value="1"/>
</dbReference>
<evidence type="ECO:0000313" key="5">
    <source>
        <dbReference type="Proteomes" id="UP000190166"/>
    </source>
</evidence>
<feature type="chain" id="PRO_5013364197" evidence="1">
    <location>
        <begin position="26"/>
        <end position="685"/>
    </location>
</feature>
<proteinExistence type="predicted"/>
<evidence type="ECO:0000313" key="4">
    <source>
        <dbReference type="EMBL" id="SKD04725.1"/>
    </source>
</evidence>
<organism evidence="4 5">
    <name type="scientific">Chitinophaga ginsengisegetis</name>
    <dbReference type="NCBI Taxonomy" id="393003"/>
    <lineage>
        <taxon>Bacteria</taxon>
        <taxon>Pseudomonadati</taxon>
        <taxon>Bacteroidota</taxon>
        <taxon>Chitinophagia</taxon>
        <taxon>Chitinophagales</taxon>
        <taxon>Chitinophagaceae</taxon>
        <taxon>Chitinophaga</taxon>
    </lineage>
</organism>
<name>A0A1T5NW83_9BACT</name>
<dbReference type="InterPro" id="IPR049046">
    <property type="entry name" value="Beta-AFase-like_GH127_middle"/>
</dbReference>
<dbReference type="InterPro" id="IPR012878">
    <property type="entry name" value="Beta-AFase-like_GH127_cat"/>
</dbReference>
<dbReference type="PANTHER" id="PTHR31151:SF0">
    <property type="entry name" value="PROLINE-TRNA LIGASE (DUF1680)"/>
    <property type="match status" value="1"/>
</dbReference>
<dbReference type="STRING" id="393003.SAMN05660461_2917"/>
<evidence type="ECO:0000259" key="3">
    <source>
        <dbReference type="Pfam" id="PF20736"/>
    </source>
</evidence>
<dbReference type="SUPFAM" id="SSF48208">
    <property type="entry name" value="Six-hairpin glycosidases"/>
    <property type="match status" value="1"/>
</dbReference>
<dbReference type="InterPro" id="IPR008928">
    <property type="entry name" value="6-hairpin_glycosidase_sf"/>
</dbReference>
<dbReference type="GO" id="GO:0005975">
    <property type="term" value="P:carbohydrate metabolic process"/>
    <property type="evidence" value="ECO:0007669"/>
    <property type="project" value="InterPro"/>
</dbReference>
<gene>
    <name evidence="4" type="ORF">SAMN05660461_2917</name>
</gene>
<dbReference type="EMBL" id="FUZZ01000002">
    <property type="protein sequence ID" value="SKD04725.1"/>
    <property type="molecule type" value="Genomic_DNA"/>
</dbReference>
<dbReference type="AlphaFoldDB" id="A0A1T5NW83"/>
<evidence type="ECO:0000256" key="1">
    <source>
        <dbReference type="SAM" id="SignalP"/>
    </source>
</evidence>
<reference evidence="4 5" key="1">
    <citation type="submission" date="2017-02" db="EMBL/GenBank/DDBJ databases">
        <authorList>
            <person name="Peterson S.W."/>
        </authorList>
    </citation>
    <scope>NUCLEOTIDE SEQUENCE [LARGE SCALE GENOMIC DNA]</scope>
    <source>
        <strain evidence="4 5">DSM 18108</strain>
    </source>
</reference>
<dbReference type="PANTHER" id="PTHR31151">
    <property type="entry name" value="PROLINE-TRNA LIGASE (DUF1680)"/>
    <property type="match status" value="1"/>
</dbReference>
<sequence>MMKKRKLFGLMMLSAFFAGLIPADAAHLPGARADTNTFVAPVYQALPLGAVKPQGWLLHQLQIMRNGTSGHLDEVYDKVKNDNGWLGGKGDGWEETPYWLDGAVPLAYLLNDQELKNKVLRYINWTIDHQRPSGYFGPLTKAEREKNITIGVSNAADGDDWWPKMVMLKVLQQYYTATNDPRVLPFMTRYFHYQLQVLKTCPLGKWTEWATSRGAENVMVAQWLYSINKDKQLLELATLLQSQAFTWSSWLGNRSWVIDAAAQQNDQHWMRRHGVNVGMGLKDPVMNYQRTGNKKYLQDLHTGFADLMNLHGLPMGIFSADEDLHGNAPTQGTELCAVVEAMFSLEEIIGITGDPLYMEALERMTFNALPTQTTDDYNNKQYFQVANQVNIKRGVFNFSLPFDREMNNVLGMRSGYTCCLANMHQGWTKFASHLWYGTAGNGLAALTYSPNEVTAKVGKSNTSVTIREETGYPFEEQIRFRMRMQQTVAFPLQLRIPAWCDEATLLLNGEKLRTAKGGQIITVNRNWKNDDQLVLQLPMQIRTSNWGRNSRAVERGPIVYALKLEEQWEKGHDEEEGDYFSVYPKGEWNYGLPEKIIREPAKYLQVSALKPVTDTFVWNLAHAPVTLTTTAKQLPEWKLVDDVAPQPVTDRNGIYKGKVNDKETNISLVPYGCTKVRIVAFPVVK</sequence>
<accession>A0A1T5NW83</accession>
<feature type="domain" description="Non-reducing end beta-L-arabinofuranosidase-like GH127 middle" evidence="3">
    <location>
        <begin position="447"/>
        <end position="539"/>
    </location>
</feature>
<protein>
    <submittedName>
        <fullName evidence="4">DUF1680 family protein</fullName>
    </submittedName>
</protein>
<dbReference type="Proteomes" id="UP000190166">
    <property type="component" value="Unassembled WGS sequence"/>
</dbReference>